<comment type="caution">
    <text evidence="6">The sequence shown here is derived from an EMBL/GenBank/DDBJ whole genome shotgun (WGS) entry which is preliminary data.</text>
</comment>
<gene>
    <name evidence="6" type="ORF">HY912_18930</name>
</gene>
<evidence type="ECO:0000313" key="7">
    <source>
        <dbReference type="Proteomes" id="UP000807825"/>
    </source>
</evidence>
<organism evidence="6 7">
    <name type="scientific">Desulfomonile tiedjei</name>
    <dbReference type="NCBI Taxonomy" id="2358"/>
    <lineage>
        <taxon>Bacteria</taxon>
        <taxon>Pseudomonadati</taxon>
        <taxon>Thermodesulfobacteriota</taxon>
        <taxon>Desulfomonilia</taxon>
        <taxon>Desulfomonilales</taxon>
        <taxon>Desulfomonilaceae</taxon>
        <taxon>Desulfomonile</taxon>
    </lineage>
</organism>
<dbReference type="PANTHER" id="PTHR36214:SF3">
    <property type="entry name" value="ACETYL-COA DECARBONYLASE_SYNTHASE COMPLEX SUBUNIT GAMMA"/>
    <property type="match status" value="1"/>
</dbReference>
<dbReference type="InterPro" id="IPR007202">
    <property type="entry name" value="4Fe-4S_dom"/>
</dbReference>
<name>A0A9D6V3T2_9BACT</name>
<dbReference type="GO" id="GO:0051539">
    <property type="term" value="F:4 iron, 4 sulfur cluster binding"/>
    <property type="evidence" value="ECO:0007669"/>
    <property type="project" value="UniProtKB-KW"/>
</dbReference>
<evidence type="ECO:0000256" key="1">
    <source>
        <dbReference type="ARBA" id="ARBA00022485"/>
    </source>
</evidence>
<keyword evidence="2" id="KW-0479">Metal-binding</keyword>
<dbReference type="Proteomes" id="UP000807825">
    <property type="component" value="Unassembled WGS sequence"/>
</dbReference>
<keyword evidence="3" id="KW-0408">Iron</keyword>
<keyword evidence="4" id="KW-0411">Iron-sulfur</keyword>
<protein>
    <recommendedName>
        <fullName evidence="5">4Fe-4S domain-containing protein</fullName>
    </recommendedName>
</protein>
<evidence type="ECO:0000313" key="6">
    <source>
        <dbReference type="EMBL" id="MBI5251570.1"/>
    </source>
</evidence>
<dbReference type="Gene3D" id="1.10.15.40">
    <property type="entry name" value="Electron transport complex subunit B, putative Fe-S cluster"/>
    <property type="match status" value="1"/>
</dbReference>
<dbReference type="Pfam" id="PF04060">
    <property type="entry name" value="FeS"/>
    <property type="match status" value="1"/>
</dbReference>
<dbReference type="GO" id="GO:0046872">
    <property type="term" value="F:metal ion binding"/>
    <property type="evidence" value="ECO:0007669"/>
    <property type="project" value="UniProtKB-KW"/>
</dbReference>
<evidence type="ECO:0000256" key="2">
    <source>
        <dbReference type="ARBA" id="ARBA00022723"/>
    </source>
</evidence>
<dbReference type="EMBL" id="JACRDE010000495">
    <property type="protein sequence ID" value="MBI5251570.1"/>
    <property type="molecule type" value="Genomic_DNA"/>
</dbReference>
<keyword evidence="1" id="KW-0004">4Fe-4S</keyword>
<evidence type="ECO:0000256" key="3">
    <source>
        <dbReference type="ARBA" id="ARBA00023004"/>
    </source>
</evidence>
<evidence type="ECO:0000256" key="4">
    <source>
        <dbReference type="ARBA" id="ARBA00023014"/>
    </source>
</evidence>
<proteinExistence type="predicted"/>
<feature type="domain" description="4Fe-4S" evidence="5">
    <location>
        <begin position="193"/>
        <end position="257"/>
    </location>
</feature>
<accession>A0A9D6V3T2</accession>
<sequence length="269" mass="29880">MAQIIIFPDQAAFQSGLEVLLAAKVSAEPLDPPDFCLGLSATSILVTGMSTDIFRTLESHGVSVSGIVPHGVFRRDVPDAGPPDSKWREILGEFHIASIKPSFTDPTRFRVECVAERSLDPLIPFMARFIRGGAFDPEGPVLAFDEDHRLVSFWDRRIVICRADDLLDAWILVRSAIELIIQAWERRDALTPEKKARLGIGSIEIFKRLPATNCGLCGHQGCMEFSLALLTGRSGLEKCPQMKEKSEYRASLEWLMRAVGLIPRDSSRC</sequence>
<dbReference type="PANTHER" id="PTHR36214">
    <property type="match status" value="1"/>
</dbReference>
<dbReference type="PROSITE" id="PS51656">
    <property type="entry name" value="4FE4S"/>
    <property type="match status" value="1"/>
</dbReference>
<reference evidence="6" key="1">
    <citation type="submission" date="2020-07" db="EMBL/GenBank/DDBJ databases">
        <title>Huge and variable diversity of episymbiotic CPR bacteria and DPANN archaea in groundwater ecosystems.</title>
        <authorList>
            <person name="He C.Y."/>
            <person name="Keren R."/>
            <person name="Whittaker M."/>
            <person name="Farag I.F."/>
            <person name="Doudna J."/>
            <person name="Cate J.H.D."/>
            <person name="Banfield J.F."/>
        </authorList>
    </citation>
    <scope>NUCLEOTIDE SEQUENCE</scope>
    <source>
        <strain evidence="6">NC_groundwater_1664_Pr3_B-0.1um_52_9</strain>
    </source>
</reference>
<evidence type="ECO:0000259" key="5">
    <source>
        <dbReference type="PROSITE" id="PS51656"/>
    </source>
</evidence>
<dbReference type="AlphaFoldDB" id="A0A9D6V3T2"/>
<dbReference type="InterPro" id="IPR051069">
    <property type="entry name" value="ACDS_complex_subunit"/>
</dbReference>